<sequence length="70" mass="8081">MYDQREKAQRDDEWAISGAREEGWNSKGGMNSKGSNLFFNQQGHSIFCDCVATLNESLVKIWNRWNQLLA</sequence>
<accession>A0ABP9VLS8</accession>
<keyword evidence="2" id="KW-1185">Reference proteome</keyword>
<reference evidence="1 2" key="1">
    <citation type="submission" date="2024-02" db="EMBL/GenBank/DDBJ databases">
        <title>Rhodopirellula caenicola NBRC 110016.</title>
        <authorList>
            <person name="Ichikawa N."/>
            <person name="Katano-Makiyama Y."/>
            <person name="Hidaka K."/>
        </authorList>
    </citation>
    <scope>NUCLEOTIDE SEQUENCE [LARGE SCALE GENOMIC DNA]</scope>
    <source>
        <strain evidence="1 2">NBRC 110016</strain>
    </source>
</reference>
<proteinExistence type="predicted"/>
<dbReference type="EMBL" id="BAABRO010000001">
    <property type="protein sequence ID" value="GAA5505113.1"/>
    <property type="molecule type" value="Genomic_DNA"/>
</dbReference>
<gene>
    <name evidence="1" type="ORF">Rcae01_00554</name>
</gene>
<comment type="caution">
    <text evidence="1">The sequence shown here is derived from an EMBL/GenBank/DDBJ whole genome shotgun (WGS) entry which is preliminary data.</text>
</comment>
<evidence type="ECO:0000313" key="2">
    <source>
        <dbReference type="Proteomes" id="UP001416858"/>
    </source>
</evidence>
<evidence type="ECO:0000313" key="1">
    <source>
        <dbReference type="EMBL" id="GAA5505113.1"/>
    </source>
</evidence>
<organism evidence="1 2">
    <name type="scientific">Novipirellula caenicola</name>
    <dbReference type="NCBI Taxonomy" id="1536901"/>
    <lineage>
        <taxon>Bacteria</taxon>
        <taxon>Pseudomonadati</taxon>
        <taxon>Planctomycetota</taxon>
        <taxon>Planctomycetia</taxon>
        <taxon>Pirellulales</taxon>
        <taxon>Pirellulaceae</taxon>
        <taxon>Novipirellula</taxon>
    </lineage>
</organism>
<dbReference type="Proteomes" id="UP001416858">
    <property type="component" value="Unassembled WGS sequence"/>
</dbReference>
<name>A0ABP9VLS8_9BACT</name>
<protein>
    <submittedName>
        <fullName evidence="1">Uncharacterized protein</fullName>
    </submittedName>
</protein>